<dbReference type="Proteomes" id="UP000244523">
    <property type="component" value="Unassembled WGS sequence"/>
</dbReference>
<accession>A0A2T6K854</accession>
<dbReference type="SUPFAM" id="SSF48295">
    <property type="entry name" value="TrpR-like"/>
    <property type="match status" value="1"/>
</dbReference>
<evidence type="ECO:0000313" key="2">
    <source>
        <dbReference type="Proteomes" id="UP000244523"/>
    </source>
</evidence>
<organism evidence="1 2">
    <name type="scientific">Yoonia sediminilitoris</name>
    <dbReference type="NCBI Taxonomy" id="1286148"/>
    <lineage>
        <taxon>Bacteria</taxon>
        <taxon>Pseudomonadati</taxon>
        <taxon>Pseudomonadota</taxon>
        <taxon>Alphaproteobacteria</taxon>
        <taxon>Rhodobacterales</taxon>
        <taxon>Paracoccaceae</taxon>
        <taxon>Yoonia</taxon>
    </lineage>
</organism>
<dbReference type="AlphaFoldDB" id="A0A2T6K854"/>
<name>A0A2T6K854_9RHOB</name>
<gene>
    <name evidence="1" type="ORF">C8N45_11679</name>
</gene>
<dbReference type="RefSeq" id="WP_258793346.1">
    <property type="nucleotide sequence ID" value="NZ_QBUD01000016.1"/>
</dbReference>
<evidence type="ECO:0000313" key="1">
    <source>
        <dbReference type="EMBL" id="PUB10906.1"/>
    </source>
</evidence>
<dbReference type="EMBL" id="QBUD01000016">
    <property type="protein sequence ID" value="PUB10906.1"/>
    <property type="molecule type" value="Genomic_DNA"/>
</dbReference>
<dbReference type="InterPro" id="IPR010921">
    <property type="entry name" value="Trp_repressor/repl_initiator"/>
</dbReference>
<comment type="caution">
    <text evidence="1">The sequence shown here is derived from an EMBL/GenBank/DDBJ whole genome shotgun (WGS) entry which is preliminary data.</text>
</comment>
<dbReference type="GO" id="GO:0043565">
    <property type="term" value="F:sequence-specific DNA binding"/>
    <property type="evidence" value="ECO:0007669"/>
    <property type="project" value="InterPro"/>
</dbReference>
<proteinExistence type="predicted"/>
<protein>
    <recommendedName>
        <fullName evidence="3">Transposase</fullName>
    </recommendedName>
</protein>
<reference evidence="1 2" key="1">
    <citation type="submission" date="2018-04" db="EMBL/GenBank/DDBJ databases">
        <title>Genomic Encyclopedia of Archaeal and Bacterial Type Strains, Phase II (KMG-II): from individual species to whole genera.</title>
        <authorList>
            <person name="Goeker M."/>
        </authorList>
    </citation>
    <scope>NUCLEOTIDE SEQUENCE [LARGE SCALE GENOMIC DNA]</scope>
    <source>
        <strain evidence="1 2">DSM 29955</strain>
    </source>
</reference>
<evidence type="ECO:0008006" key="3">
    <source>
        <dbReference type="Google" id="ProtNLM"/>
    </source>
</evidence>
<sequence length="42" mass="4707">MSKRKRPAPGFKARVALEALKGQETAARLARRFGVHLTVIHH</sequence>
<keyword evidence="2" id="KW-1185">Reference proteome</keyword>